<dbReference type="EMBL" id="SHMQ01000014">
    <property type="protein sequence ID" value="RZV38849.1"/>
    <property type="molecule type" value="Genomic_DNA"/>
</dbReference>
<evidence type="ECO:0000313" key="4">
    <source>
        <dbReference type="EMBL" id="RZV38849.1"/>
    </source>
</evidence>
<dbReference type="AlphaFoldDB" id="A0A520XCC1"/>
<name>A0A520XCC1_9DELT</name>
<dbReference type="PANTHER" id="PTHR11527">
    <property type="entry name" value="HEAT-SHOCK PROTEIN 20 FAMILY MEMBER"/>
    <property type="match status" value="1"/>
</dbReference>
<evidence type="ECO:0000313" key="5">
    <source>
        <dbReference type="Proteomes" id="UP000322454"/>
    </source>
</evidence>
<proteinExistence type="inferred from homology"/>
<comment type="caution">
    <text evidence="4">The sequence shown here is derived from an EMBL/GenBank/DDBJ whole genome shotgun (WGS) entry which is preliminary data.</text>
</comment>
<dbReference type="Pfam" id="PF00011">
    <property type="entry name" value="HSP20"/>
    <property type="match status" value="1"/>
</dbReference>
<protein>
    <submittedName>
        <fullName evidence="4">Hsp20/alpha crystallin family protein</fullName>
    </submittedName>
</protein>
<dbReference type="CDD" id="cd06464">
    <property type="entry name" value="ACD_sHsps-like"/>
    <property type="match status" value="1"/>
</dbReference>
<sequence>MYYFAPVSDMFETADYIAVYVELAGVGKEDINIEIDGGVLEVSGIKRRFGTNEECNFQRMERPFGLFKRRFSLPSSANYEGVKASFEEGLLEIIIPKKKRSGGFKISCIEIND</sequence>
<accession>A0A520XCC1</accession>
<dbReference type="SUPFAM" id="SSF49764">
    <property type="entry name" value="HSP20-like chaperones"/>
    <property type="match status" value="1"/>
</dbReference>
<evidence type="ECO:0000259" key="3">
    <source>
        <dbReference type="PROSITE" id="PS01031"/>
    </source>
</evidence>
<dbReference type="InterPro" id="IPR031107">
    <property type="entry name" value="Small_HSP"/>
</dbReference>
<dbReference type="Gene3D" id="2.60.40.790">
    <property type="match status" value="1"/>
</dbReference>
<dbReference type="InterPro" id="IPR008978">
    <property type="entry name" value="HSP20-like_chaperone"/>
</dbReference>
<gene>
    <name evidence="4" type="ORF">EVJ48_06145</name>
</gene>
<reference evidence="4 5" key="1">
    <citation type="submission" date="2019-01" db="EMBL/GenBank/DDBJ databases">
        <title>Insights into ecological role of a new deltaproteobacterial order Candidatus Sinidesulfobacterales (Sva0485) by metagenomics and metatranscriptomics.</title>
        <authorList>
            <person name="Tan S."/>
            <person name="Liu J."/>
            <person name="Fang Y."/>
            <person name="Hedlund B."/>
            <person name="Lian Z.-H."/>
            <person name="Huang L.-Y."/>
            <person name="Li J.-T."/>
            <person name="Huang L.-N."/>
            <person name="Li W.-J."/>
            <person name="Jiang H.-C."/>
            <person name="Dong H.-L."/>
            <person name="Shu W.-S."/>
        </authorList>
    </citation>
    <scope>NUCLEOTIDE SEQUENCE [LARGE SCALE GENOMIC DNA]</scope>
    <source>
        <strain evidence="4">AP4</strain>
    </source>
</reference>
<dbReference type="InterPro" id="IPR002068">
    <property type="entry name" value="A-crystallin/Hsp20_dom"/>
</dbReference>
<feature type="domain" description="SHSP" evidence="3">
    <location>
        <begin position="1"/>
        <end position="112"/>
    </location>
</feature>
<dbReference type="PROSITE" id="PS01031">
    <property type="entry name" value="SHSP"/>
    <property type="match status" value="1"/>
</dbReference>
<organism evidence="4 5">
    <name type="scientific">Candidatus Acidulodesulfobacterium acidiphilum</name>
    <dbReference type="NCBI Taxonomy" id="2597224"/>
    <lineage>
        <taxon>Bacteria</taxon>
        <taxon>Deltaproteobacteria</taxon>
        <taxon>Candidatus Acidulodesulfobacterales</taxon>
        <taxon>Candidatus Acidulodesulfobacterium</taxon>
    </lineage>
</organism>
<evidence type="ECO:0000256" key="2">
    <source>
        <dbReference type="RuleBase" id="RU003616"/>
    </source>
</evidence>
<dbReference type="Proteomes" id="UP000322454">
    <property type="component" value="Unassembled WGS sequence"/>
</dbReference>
<evidence type="ECO:0000256" key="1">
    <source>
        <dbReference type="PROSITE-ProRule" id="PRU00285"/>
    </source>
</evidence>
<comment type="similarity">
    <text evidence="1 2">Belongs to the small heat shock protein (HSP20) family.</text>
</comment>